<feature type="region of interest" description="Disordered" evidence="1">
    <location>
        <begin position="1"/>
        <end position="55"/>
    </location>
</feature>
<feature type="compositionally biased region" description="Low complexity" evidence="1">
    <location>
        <begin position="7"/>
        <end position="21"/>
    </location>
</feature>
<dbReference type="Proteomes" id="UP000095349">
    <property type="component" value="Chromosome"/>
</dbReference>
<dbReference type="EMBL" id="CP017316">
    <property type="protein sequence ID" value="AOT57446.1"/>
    <property type="molecule type" value="Genomic_DNA"/>
</dbReference>
<protein>
    <submittedName>
        <fullName evidence="2">Uncharacterized protein</fullName>
    </submittedName>
</protein>
<keyword evidence="3" id="KW-1185">Reference proteome</keyword>
<dbReference type="KEGG" id="srn:A4G23_00233"/>
<evidence type="ECO:0000313" key="3">
    <source>
        <dbReference type="Proteomes" id="UP000095349"/>
    </source>
</evidence>
<gene>
    <name evidence="2" type="ORF">A4G23_00233</name>
</gene>
<reference evidence="2 3" key="1">
    <citation type="submission" date="2016-09" db="EMBL/GenBank/DDBJ databases">
        <title>Streptomyces rubrolavendulae MJM4426 Genome sequencing and assembly.</title>
        <authorList>
            <person name="Kim J.-G."/>
        </authorList>
    </citation>
    <scope>NUCLEOTIDE SEQUENCE [LARGE SCALE GENOMIC DNA]</scope>
    <source>
        <strain evidence="2 3">MJM4426</strain>
    </source>
</reference>
<evidence type="ECO:0000256" key="1">
    <source>
        <dbReference type="SAM" id="MobiDB-lite"/>
    </source>
</evidence>
<dbReference type="AlphaFoldDB" id="A0A1D8FW91"/>
<accession>A0A1D8FW91</accession>
<feature type="compositionally biased region" description="Basic and acidic residues" evidence="1">
    <location>
        <begin position="35"/>
        <end position="46"/>
    </location>
</feature>
<name>A0A1D8FW91_9ACTN</name>
<evidence type="ECO:0000313" key="2">
    <source>
        <dbReference type="EMBL" id="AOT57446.1"/>
    </source>
</evidence>
<proteinExistence type="predicted"/>
<organism evidence="2 3">
    <name type="scientific">Streptomyces rubrolavendulae</name>
    <dbReference type="NCBI Taxonomy" id="285473"/>
    <lineage>
        <taxon>Bacteria</taxon>
        <taxon>Bacillati</taxon>
        <taxon>Actinomycetota</taxon>
        <taxon>Actinomycetes</taxon>
        <taxon>Kitasatosporales</taxon>
        <taxon>Streptomycetaceae</taxon>
        <taxon>Streptomyces</taxon>
    </lineage>
</organism>
<sequence length="55" mass="5988">MHDWTQEGSPASDPAAAGVVDGAEDAHSGGAFLEHPPRRGRGERSVRRLRRPRAR</sequence>